<dbReference type="SUPFAM" id="SSF52833">
    <property type="entry name" value="Thioredoxin-like"/>
    <property type="match status" value="1"/>
</dbReference>
<protein>
    <recommendedName>
        <fullName evidence="3">Thioredoxin domain-containing protein</fullName>
    </recommendedName>
</protein>
<accession>A0A2G6E1H6</accession>
<dbReference type="InterPro" id="IPR036249">
    <property type="entry name" value="Thioredoxin-like_sf"/>
</dbReference>
<sequence>MIRKNTGFPGALRKYAIRSVSVVIAGILFVPYSFGNDFASRLCDMQKAMGVNEPLICKIKLGPDSEKKPPSLIAQLLQEQFTESQRQEQQLSQSFQCRLATFSNQDNSAADGELSRWEEEVVNADGAVVVLFSQDNCPGCKAIANRLYDICRGERRKTVNTLLRLVNIIGISDAETISAISETTCRTFPVLCDLINAFSPKFSNVKFAIVENDYKKDQGLFYDLSILYTPTLIMYYKGQKILRVTGANVDCFEMTARIAEAWHVQDRASHQITSALGGRSTCAISPDTTGRCTIDRECYRKLKKLLQQFTSYASASPSLPLLHFP</sequence>
<organism evidence="1 2">
    <name type="scientific">candidate division KSB3 bacterium</name>
    <dbReference type="NCBI Taxonomy" id="2044937"/>
    <lineage>
        <taxon>Bacteria</taxon>
        <taxon>candidate division KSB3</taxon>
    </lineage>
</organism>
<reference evidence="1 2" key="1">
    <citation type="submission" date="2017-10" db="EMBL/GenBank/DDBJ databases">
        <title>Novel microbial diversity and functional potential in the marine mammal oral microbiome.</title>
        <authorList>
            <person name="Dudek N.K."/>
            <person name="Sun C.L."/>
            <person name="Burstein D."/>
            <person name="Kantor R.S."/>
            <person name="Aliaga Goltsman D.S."/>
            <person name="Bik E.M."/>
            <person name="Thomas B.C."/>
            <person name="Banfield J.F."/>
            <person name="Relman D.A."/>
        </authorList>
    </citation>
    <scope>NUCLEOTIDE SEQUENCE [LARGE SCALE GENOMIC DNA]</scope>
    <source>
        <strain evidence="1">DOLZORAL124_49_17</strain>
    </source>
</reference>
<dbReference type="EMBL" id="PDPS01000044">
    <property type="protein sequence ID" value="PID55752.1"/>
    <property type="molecule type" value="Genomic_DNA"/>
</dbReference>
<dbReference type="CDD" id="cd02947">
    <property type="entry name" value="TRX_family"/>
    <property type="match status" value="1"/>
</dbReference>
<dbReference type="Gene3D" id="3.40.30.10">
    <property type="entry name" value="Glutaredoxin"/>
    <property type="match status" value="1"/>
</dbReference>
<gene>
    <name evidence="1" type="ORF">CSB45_14550</name>
</gene>
<evidence type="ECO:0008006" key="3">
    <source>
        <dbReference type="Google" id="ProtNLM"/>
    </source>
</evidence>
<proteinExistence type="predicted"/>
<comment type="caution">
    <text evidence="1">The sequence shown here is derived from an EMBL/GenBank/DDBJ whole genome shotgun (WGS) entry which is preliminary data.</text>
</comment>
<name>A0A2G6E1H6_9BACT</name>
<dbReference type="AlphaFoldDB" id="A0A2G6E1H6"/>
<evidence type="ECO:0000313" key="1">
    <source>
        <dbReference type="EMBL" id="PID55752.1"/>
    </source>
</evidence>
<dbReference type="Proteomes" id="UP000229740">
    <property type="component" value="Unassembled WGS sequence"/>
</dbReference>
<evidence type="ECO:0000313" key="2">
    <source>
        <dbReference type="Proteomes" id="UP000229740"/>
    </source>
</evidence>